<feature type="region of interest" description="Disordered" evidence="8">
    <location>
        <begin position="204"/>
        <end position="230"/>
    </location>
</feature>
<keyword evidence="10" id="KW-1185">Reference proteome</keyword>
<evidence type="ECO:0000256" key="2">
    <source>
        <dbReference type="ARBA" id="ARBA00023015"/>
    </source>
</evidence>
<keyword evidence="3 7" id="KW-0238">DNA-binding</keyword>
<dbReference type="GO" id="GO:0003700">
    <property type="term" value="F:DNA-binding transcription factor activity"/>
    <property type="evidence" value="ECO:0007669"/>
    <property type="project" value="UniProtKB-UniRule"/>
</dbReference>
<evidence type="ECO:0000256" key="3">
    <source>
        <dbReference type="ARBA" id="ARBA00023125"/>
    </source>
</evidence>
<dbReference type="PROSITE" id="PS51152">
    <property type="entry name" value="NFYA_HAP2_2"/>
    <property type="match status" value="1"/>
</dbReference>
<evidence type="ECO:0000256" key="6">
    <source>
        <dbReference type="ARBA" id="ARBA00023242"/>
    </source>
</evidence>
<evidence type="ECO:0000256" key="5">
    <source>
        <dbReference type="ARBA" id="ARBA00023163"/>
    </source>
</evidence>
<evidence type="ECO:0000313" key="9">
    <source>
        <dbReference type="EMBL" id="KAJ7356365.1"/>
    </source>
</evidence>
<sequence length="230" mass="25395">MAMEAAPTSPQLTNYAPQNSATVTHTVPASHTTVNLIQPDQGKGLYIVDPSQQHALQMFGSPDQRTFMANPVEFNPAAGTITTTAVSNGNGQITMMNGQPIGAQRLPVAMETLDEPLYVNAKQYHRIIKRRQARAKLEAEGKIPKVRKKYLHESRHQHACRRRRSNGGRFVTKPGDLGHVMEDDEAVDGQVFQEGMVAAQEHNPQEHAYVVPAPEPNRVQMTSQGPEQTE</sequence>
<dbReference type="Proteomes" id="UP001163046">
    <property type="component" value="Unassembled WGS sequence"/>
</dbReference>
<dbReference type="InterPro" id="IPR018362">
    <property type="entry name" value="CCAAT-binding_factor_CS"/>
</dbReference>
<dbReference type="PANTHER" id="PTHR12632">
    <property type="entry name" value="TRANSCRIPTION FACTOR NF-Y ALPHA-RELATED"/>
    <property type="match status" value="1"/>
</dbReference>
<name>A0A9W9YLL0_9CNID</name>
<reference evidence="9" key="1">
    <citation type="submission" date="2023-01" db="EMBL/GenBank/DDBJ databases">
        <title>Genome assembly of the deep-sea coral Lophelia pertusa.</title>
        <authorList>
            <person name="Herrera S."/>
            <person name="Cordes E."/>
        </authorList>
    </citation>
    <scope>NUCLEOTIDE SEQUENCE</scope>
    <source>
        <strain evidence="9">USNM1676648</strain>
        <tissue evidence="9">Polyp</tissue>
    </source>
</reference>
<dbReference type="SMART" id="SM00521">
    <property type="entry name" value="CBF"/>
    <property type="match status" value="1"/>
</dbReference>
<evidence type="ECO:0000256" key="7">
    <source>
        <dbReference type="RuleBase" id="RU367155"/>
    </source>
</evidence>
<comment type="caution">
    <text evidence="9">The sequence shown here is derived from an EMBL/GenBank/DDBJ whole genome shotgun (WGS) entry which is preliminary data.</text>
</comment>
<dbReference type="OrthoDB" id="1097733at2759"/>
<proteinExistence type="inferred from homology"/>
<evidence type="ECO:0000256" key="1">
    <source>
        <dbReference type="ARBA" id="ARBA00004123"/>
    </source>
</evidence>
<comment type="similarity">
    <text evidence="7">Belongs to the NFYA/HAP2 subunit family.</text>
</comment>
<comment type="subcellular location">
    <subcellularLocation>
        <location evidence="1 7">Nucleus</location>
    </subcellularLocation>
</comment>
<gene>
    <name evidence="9" type="primary">nfya-1</name>
    <name evidence="9" type="ORF">OS493_025474</name>
</gene>
<dbReference type="EMBL" id="MU827322">
    <property type="protein sequence ID" value="KAJ7356365.1"/>
    <property type="molecule type" value="Genomic_DNA"/>
</dbReference>
<comment type="function">
    <text evidence="7">Component of the sequence-specific heterotrimeric transcription factor (NF-Y) which specifically recognizes a 5'-CCAAT-3' box motif found in the promoters of its target genes.</text>
</comment>
<dbReference type="PRINTS" id="PR00616">
    <property type="entry name" value="CCAATSUBUNTB"/>
</dbReference>
<protein>
    <recommendedName>
        <fullName evidence="7">Nuclear transcription factor Y subunit</fullName>
    </recommendedName>
</protein>
<keyword evidence="2 7" id="KW-0805">Transcription regulation</keyword>
<accession>A0A9W9YLL0</accession>
<dbReference type="AlphaFoldDB" id="A0A9W9YLL0"/>
<evidence type="ECO:0000256" key="4">
    <source>
        <dbReference type="ARBA" id="ARBA00023159"/>
    </source>
</evidence>
<keyword evidence="6 7" id="KW-0539">Nucleus</keyword>
<feature type="compositionally biased region" description="Polar residues" evidence="8">
    <location>
        <begin position="219"/>
        <end position="230"/>
    </location>
</feature>
<dbReference type="PROSITE" id="PS00686">
    <property type="entry name" value="NFYA_HAP2_1"/>
    <property type="match status" value="1"/>
</dbReference>
<keyword evidence="4" id="KW-0010">Activator</keyword>
<evidence type="ECO:0000256" key="8">
    <source>
        <dbReference type="SAM" id="MobiDB-lite"/>
    </source>
</evidence>
<dbReference type="InterPro" id="IPR001289">
    <property type="entry name" value="NFYA"/>
</dbReference>
<dbReference type="GO" id="GO:0003677">
    <property type="term" value="F:DNA binding"/>
    <property type="evidence" value="ECO:0007669"/>
    <property type="project" value="UniProtKB-KW"/>
</dbReference>
<keyword evidence="5 7" id="KW-0804">Transcription</keyword>
<comment type="subunit">
    <text evidence="7">Heterotrimer.</text>
</comment>
<dbReference type="Pfam" id="PF02045">
    <property type="entry name" value="CBFB_NFYA"/>
    <property type="match status" value="1"/>
</dbReference>
<evidence type="ECO:0000313" key="10">
    <source>
        <dbReference type="Proteomes" id="UP001163046"/>
    </source>
</evidence>
<organism evidence="9 10">
    <name type="scientific">Desmophyllum pertusum</name>
    <dbReference type="NCBI Taxonomy" id="174260"/>
    <lineage>
        <taxon>Eukaryota</taxon>
        <taxon>Metazoa</taxon>
        <taxon>Cnidaria</taxon>
        <taxon>Anthozoa</taxon>
        <taxon>Hexacorallia</taxon>
        <taxon>Scleractinia</taxon>
        <taxon>Caryophylliina</taxon>
        <taxon>Caryophylliidae</taxon>
        <taxon>Desmophyllum</taxon>
    </lineage>
</organism>
<dbReference type="Gene3D" id="6.10.250.2430">
    <property type="match status" value="1"/>
</dbReference>
<dbReference type="GO" id="GO:0016602">
    <property type="term" value="C:CCAAT-binding factor complex"/>
    <property type="evidence" value="ECO:0007669"/>
    <property type="project" value="InterPro"/>
</dbReference>